<comment type="caution">
    <text evidence="1">The sequence shown here is derived from an EMBL/GenBank/DDBJ whole genome shotgun (WGS) entry which is preliminary data.</text>
</comment>
<organism evidence="1 2">
    <name type="scientific">Nepenthes gracilis</name>
    <name type="common">Slender pitcher plant</name>
    <dbReference type="NCBI Taxonomy" id="150966"/>
    <lineage>
        <taxon>Eukaryota</taxon>
        <taxon>Viridiplantae</taxon>
        <taxon>Streptophyta</taxon>
        <taxon>Embryophyta</taxon>
        <taxon>Tracheophyta</taxon>
        <taxon>Spermatophyta</taxon>
        <taxon>Magnoliopsida</taxon>
        <taxon>eudicotyledons</taxon>
        <taxon>Gunneridae</taxon>
        <taxon>Pentapetalae</taxon>
        <taxon>Caryophyllales</taxon>
        <taxon>Nepenthaceae</taxon>
        <taxon>Nepenthes</taxon>
    </lineage>
</organism>
<evidence type="ECO:0000313" key="1">
    <source>
        <dbReference type="EMBL" id="GMH09241.1"/>
    </source>
</evidence>
<keyword evidence="2" id="KW-1185">Reference proteome</keyword>
<gene>
    <name evidence="1" type="ORF">Nepgr_011082</name>
</gene>
<dbReference type="Proteomes" id="UP001279734">
    <property type="component" value="Unassembled WGS sequence"/>
</dbReference>
<accession>A0AAD3XM19</accession>
<sequence>MIQKPKTLLLLQAPYGLLQAYTNLSLKAHQAFFVPLRRFWPLVSRHGGRKRRRGRIDSDASSLSHDHKLTILGPLVCAIPLSKLKEKKREG</sequence>
<evidence type="ECO:0000313" key="2">
    <source>
        <dbReference type="Proteomes" id="UP001279734"/>
    </source>
</evidence>
<protein>
    <submittedName>
        <fullName evidence="1">Uncharacterized protein</fullName>
    </submittedName>
</protein>
<proteinExistence type="predicted"/>
<name>A0AAD3XM19_NEPGR</name>
<reference evidence="1" key="1">
    <citation type="submission" date="2023-05" db="EMBL/GenBank/DDBJ databases">
        <title>Nepenthes gracilis genome sequencing.</title>
        <authorList>
            <person name="Fukushima K."/>
        </authorList>
    </citation>
    <scope>NUCLEOTIDE SEQUENCE</scope>
    <source>
        <strain evidence="1">SING2019-196</strain>
    </source>
</reference>
<dbReference type="EMBL" id="BSYO01000009">
    <property type="protein sequence ID" value="GMH09241.1"/>
    <property type="molecule type" value="Genomic_DNA"/>
</dbReference>
<dbReference type="AlphaFoldDB" id="A0AAD3XM19"/>